<dbReference type="Gene3D" id="3.40.630.30">
    <property type="match status" value="1"/>
</dbReference>
<dbReference type="OrthoDB" id="410198at2759"/>
<dbReference type="InterPro" id="IPR051556">
    <property type="entry name" value="N-term/lysine_N-AcTrnsfr"/>
</dbReference>
<dbReference type="InParanoid" id="F0Y2W7"/>
<keyword evidence="2" id="KW-0012">Acyltransferase</keyword>
<dbReference type="RefSeq" id="XP_009034981.1">
    <property type="nucleotide sequence ID" value="XM_009036733.1"/>
</dbReference>
<reference evidence="4 5" key="1">
    <citation type="journal article" date="2011" name="Proc. Natl. Acad. Sci. U.S.A.">
        <title>Niche of harmful alga Aureococcus anophagefferens revealed through ecogenomics.</title>
        <authorList>
            <person name="Gobler C.J."/>
            <person name="Berry D.L."/>
            <person name="Dyhrman S.T."/>
            <person name="Wilhelm S.W."/>
            <person name="Salamov A."/>
            <person name="Lobanov A.V."/>
            <person name="Zhang Y."/>
            <person name="Collier J.L."/>
            <person name="Wurch L.L."/>
            <person name="Kustka A.B."/>
            <person name="Dill B.D."/>
            <person name="Shah M."/>
            <person name="VerBerkmoes N.C."/>
            <person name="Kuo A."/>
            <person name="Terry A."/>
            <person name="Pangilinan J."/>
            <person name="Lindquist E.A."/>
            <person name="Lucas S."/>
            <person name="Paulsen I.T."/>
            <person name="Hattenrath-Lehmann T.K."/>
            <person name="Talmage S.C."/>
            <person name="Walker E.A."/>
            <person name="Koch F."/>
            <person name="Burson A.M."/>
            <person name="Marcoval M.A."/>
            <person name="Tang Y.Z."/>
            <person name="Lecleir G.R."/>
            <person name="Coyne K.J."/>
            <person name="Berg G.M."/>
            <person name="Bertrand E.M."/>
            <person name="Saito M.A."/>
            <person name="Gladyshev V.N."/>
            <person name="Grigoriev I.V."/>
        </authorList>
    </citation>
    <scope>NUCLEOTIDE SEQUENCE [LARGE SCALE GENOMIC DNA]</scope>
    <source>
        <strain evidence="5">CCMP 1984</strain>
    </source>
</reference>
<dbReference type="Pfam" id="PF00583">
    <property type="entry name" value="Acetyltransf_1"/>
    <property type="match status" value="1"/>
</dbReference>
<dbReference type="PANTHER" id="PTHR42919">
    <property type="entry name" value="N-ALPHA-ACETYLTRANSFERASE"/>
    <property type="match status" value="1"/>
</dbReference>
<gene>
    <name evidence="4" type="ORF">AURANDRAFT_62745</name>
</gene>
<dbReference type="KEGG" id="aaf:AURANDRAFT_62745"/>
<evidence type="ECO:0000256" key="2">
    <source>
        <dbReference type="ARBA" id="ARBA00023315"/>
    </source>
</evidence>
<keyword evidence="5" id="KW-1185">Reference proteome</keyword>
<feature type="domain" description="N-acetyltransferase" evidence="3">
    <location>
        <begin position="214"/>
        <end position="355"/>
    </location>
</feature>
<dbReference type="eggNOG" id="ENOG502S9N7">
    <property type="taxonomic scope" value="Eukaryota"/>
</dbReference>
<sequence>MGAAITTATLVIGLSASCGAFSSTAQPRPPTALRAKKADPSRVADGLVLAYRGALLASATALAAGTVRAGLEGSGLAVDGPFDGRGEAAALSALALVAAPGAVDAASGRVAAAARLALAVAAASAYAGDADAALAAVVLACCYREVAFFGLEYKVEAAVAAALVAAAPFAPAAARQAVDAGAAAAYALLAVAKVLEPLDADRRPDGSGFLLGPCSVREIAAERTVDVREAVLWPGRRDMCVLASDGDGTHFGAFFPAADNERPVGVISLFLEGDEATFRKFAVLEDFRRRGVGGTLLAACEAAAADRGAAAIACDARREQAIAFYEARGYAADGAPFKKYPGSDEVYVRMRKPLGSVVD</sequence>
<evidence type="ECO:0000259" key="3">
    <source>
        <dbReference type="PROSITE" id="PS51186"/>
    </source>
</evidence>
<dbReference type="AlphaFoldDB" id="F0Y2W7"/>
<dbReference type="GO" id="GO:0016747">
    <property type="term" value="F:acyltransferase activity, transferring groups other than amino-acyl groups"/>
    <property type="evidence" value="ECO:0007669"/>
    <property type="project" value="InterPro"/>
</dbReference>
<evidence type="ECO:0000256" key="1">
    <source>
        <dbReference type="ARBA" id="ARBA00022679"/>
    </source>
</evidence>
<dbReference type="Proteomes" id="UP000002729">
    <property type="component" value="Unassembled WGS sequence"/>
</dbReference>
<dbReference type="CDD" id="cd04301">
    <property type="entry name" value="NAT_SF"/>
    <property type="match status" value="1"/>
</dbReference>
<organism evidence="5">
    <name type="scientific">Aureococcus anophagefferens</name>
    <name type="common">Harmful bloom alga</name>
    <dbReference type="NCBI Taxonomy" id="44056"/>
    <lineage>
        <taxon>Eukaryota</taxon>
        <taxon>Sar</taxon>
        <taxon>Stramenopiles</taxon>
        <taxon>Ochrophyta</taxon>
        <taxon>Pelagophyceae</taxon>
        <taxon>Pelagomonadales</taxon>
        <taxon>Pelagomonadaceae</taxon>
        <taxon>Aureococcus</taxon>
    </lineage>
</organism>
<dbReference type="EMBL" id="GL833124">
    <property type="protein sequence ID" value="EGB10156.1"/>
    <property type="molecule type" value="Genomic_DNA"/>
</dbReference>
<accession>F0Y2W7</accession>
<evidence type="ECO:0000313" key="4">
    <source>
        <dbReference type="EMBL" id="EGB10156.1"/>
    </source>
</evidence>
<dbReference type="PANTHER" id="PTHR42919:SF8">
    <property type="entry name" value="N-ALPHA-ACETYLTRANSFERASE 50"/>
    <property type="match status" value="1"/>
</dbReference>
<dbReference type="PROSITE" id="PS51186">
    <property type="entry name" value="GNAT"/>
    <property type="match status" value="1"/>
</dbReference>
<dbReference type="InterPro" id="IPR016181">
    <property type="entry name" value="Acyl_CoA_acyltransferase"/>
</dbReference>
<name>F0Y2W7_AURAN</name>
<protein>
    <recommendedName>
        <fullName evidence="3">N-acetyltransferase domain-containing protein</fullName>
    </recommendedName>
</protein>
<evidence type="ECO:0000313" key="5">
    <source>
        <dbReference type="Proteomes" id="UP000002729"/>
    </source>
</evidence>
<dbReference type="SUPFAM" id="SSF55729">
    <property type="entry name" value="Acyl-CoA N-acyltransferases (Nat)"/>
    <property type="match status" value="1"/>
</dbReference>
<dbReference type="InterPro" id="IPR000182">
    <property type="entry name" value="GNAT_dom"/>
</dbReference>
<keyword evidence="1" id="KW-0808">Transferase</keyword>
<proteinExistence type="predicted"/>
<dbReference type="GeneID" id="20224033"/>